<proteinExistence type="predicted"/>
<organism evidence="1 2">
    <name type="scientific">Sphingobium lactosutens DS20</name>
    <dbReference type="NCBI Taxonomy" id="1331060"/>
    <lineage>
        <taxon>Bacteria</taxon>
        <taxon>Pseudomonadati</taxon>
        <taxon>Pseudomonadota</taxon>
        <taxon>Alphaproteobacteria</taxon>
        <taxon>Sphingomonadales</taxon>
        <taxon>Sphingomonadaceae</taxon>
        <taxon>Sphingobium</taxon>
    </lineage>
</organism>
<evidence type="ECO:0000313" key="2">
    <source>
        <dbReference type="Proteomes" id="UP000015531"/>
    </source>
</evidence>
<evidence type="ECO:0000313" key="1">
    <source>
        <dbReference type="EMBL" id="EQB14378.1"/>
    </source>
</evidence>
<sequence>MVLSASLQKNMALRTRLELILGFIEPQIRVADSQFTLTMLK</sequence>
<dbReference type="AlphaFoldDB" id="T0HQG2"/>
<reference evidence="1 2" key="1">
    <citation type="journal article" date="2013" name="Genome Announc.">
        <title>Draft Genome Sequence of Sphingobium lactosutens Strain DS20T, Isolated from a Hexachlorocyclohexane Dumpsite.</title>
        <authorList>
            <person name="Kumar R."/>
            <person name="Dwivedi V."/>
            <person name="Negi V."/>
            <person name="Khurana J.P."/>
            <person name="Lal R."/>
        </authorList>
    </citation>
    <scope>NUCLEOTIDE SEQUENCE [LARGE SCALE GENOMIC DNA]</scope>
    <source>
        <strain evidence="1 2">DS20</strain>
    </source>
</reference>
<accession>T0HQG2</accession>
<dbReference type="EMBL" id="ATDP01000091">
    <property type="protein sequence ID" value="EQB14378.1"/>
    <property type="molecule type" value="Genomic_DNA"/>
</dbReference>
<comment type="caution">
    <text evidence="1">The sequence shown here is derived from an EMBL/GenBank/DDBJ whole genome shotgun (WGS) entry which is preliminary data.</text>
</comment>
<keyword evidence="2" id="KW-1185">Reference proteome</keyword>
<protein>
    <submittedName>
        <fullName evidence="1">Uncharacterized protein</fullName>
    </submittedName>
</protein>
<name>T0HQG2_9SPHN</name>
<dbReference type="Proteomes" id="UP000015531">
    <property type="component" value="Unassembled WGS sequence"/>
</dbReference>
<gene>
    <name evidence="1" type="ORF">RLDS_13335</name>
</gene>